<evidence type="ECO:0000256" key="1">
    <source>
        <dbReference type="ARBA" id="ARBA00010641"/>
    </source>
</evidence>
<evidence type="ECO:0000259" key="6">
    <source>
        <dbReference type="Pfam" id="PF04542"/>
    </source>
</evidence>
<feature type="domain" description="RNA polymerase sigma-70 region 2" evidence="6">
    <location>
        <begin position="21"/>
        <end position="89"/>
    </location>
</feature>
<dbReference type="InterPro" id="IPR013325">
    <property type="entry name" value="RNA_pol_sigma_r2"/>
</dbReference>
<name>R6SHW0_9FIRM</name>
<dbReference type="PANTHER" id="PTHR43133:SF8">
    <property type="entry name" value="RNA POLYMERASE SIGMA FACTOR HI_1459-RELATED"/>
    <property type="match status" value="1"/>
</dbReference>
<dbReference type="AlphaFoldDB" id="R6SHW0"/>
<gene>
    <name evidence="8" type="ORF">BN788_01917</name>
</gene>
<proteinExistence type="inferred from homology"/>
<dbReference type="EMBL" id="CBFJ010000110">
    <property type="protein sequence ID" value="CDC46227.1"/>
    <property type="molecule type" value="Genomic_DNA"/>
</dbReference>
<dbReference type="Pfam" id="PF08281">
    <property type="entry name" value="Sigma70_r4_2"/>
    <property type="match status" value="1"/>
</dbReference>
<evidence type="ECO:0000313" key="9">
    <source>
        <dbReference type="Proteomes" id="UP000018142"/>
    </source>
</evidence>
<dbReference type="PANTHER" id="PTHR43133">
    <property type="entry name" value="RNA POLYMERASE ECF-TYPE SIGMA FACTO"/>
    <property type="match status" value="1"/>
</dbReference>
<dbReference type="InterPro" id="IPR013324">
    <property type="entry name" value="RNA_pol_sigma_r3/r4-like"/>
</dbReference>
<dbReference type="InterPro" id="IPR007627">
    <property type="entry name" value="RNA_pol_sigma70_r2"/>
</dbReference>
<dbReference type="Proteomes" id="UP000018142">
    <property type="component" value="Unassembled WGS sequence"/>
</dbReference>
<protein>
    <submittedName>
        <fullName evidence="8">RNA polymerase sigma factor sigma-70 family</fullName>
    </submittedName>
</protein>
<dbReference type="Gene3D" id="1.10.10.10">
    <property type="entry name" value="Winged helix-like DNA-binding domain superfamily/Winged helix DNA-binding domain"/>
    <property type="match status" value="1"/>
</dbReference>
<dbReference type="SUPFAM" id="SSF88946">
    <property type="entry name" value="Sigma2 domain of RNA polymerase sigma factors"/>
    <property type="match status" value="1"/>
</dbReference>
<comment type="similarity">
    <text evidence="1">Belongs to the sigma-70 factor family. ECF subfamily.</text>
</comment>
<dbReference type="InterPro" id="IPR013249">
    <property type="entry name" value="RNA_pol_sigma70_r4_t2"/>
</dbReference>
<evidence type="ECO:0000256" key="3">
    <source>
        <dbReference type="ARBA" id="ARBA00023082"/>
    </source>
</evidence>
<keyword evidence="5" id="KW-0804">Transcription</keyword>
<dbReference type="Pfam" id="PF04542">
    <property type="entry name" value="Sigma70_r2"/>
    <property type="match status" value="1"/>
</dbReference>
<dbReference type="InterPro" id="IPR039425">
    <property type="entry name" value="RNA_pol_sigma-70-like"/>
</dbReference>
<feature type="domain" description="RNA polymerase sigma factor 70 region 4 type 2" evidence="7">
    <location>
        <begin position="122"/>
        <end position="166"/>
    </location>
</feature>
<dbReference type="GO" id="GO:0016987">
    <property type="term" value="F:sigma factor activity"/>
    <property type="evidence" value="ECO:0007669"/>
    <property type="project" value="UniProtKB-KW"/>
</dbReference>
<dbReference type="SUPFAM" id="SSF88659">
    <property type="entry name" value="Sigma3 and sigma4 domains of RNA polymerase sigma factors"/>
    <property type="match status" value="1"/>
</dbReference>
<organism evidence="8 9">
    <name type="scientific">[Eubacterium] siraeum CAG:80</name>
    <dbReference type="NCBI Taxonomy" id="1263080"/>
    <lineage>
        <taxon>Bacteria</taxon>
        <taxon>Bacillati</taxon>
        <taxon>Bacillota</taxon>
        <taxon>Clostridia</taxon>
        <taxon>Eubacteriales</taxon>
        <taxon>Oscillospiraceae</taxon>
        <taxon>Oscillospiraceae incertae sedis</taxon>
    </lineage>
</organism>
<reference evidence="8" key="1">
    <citation type="submission" date="2012-11" db="EMBL/GenBank/DDBJ databases">
        <title>Dependencies among metagenomic species, viruses, plasmids and units of genetic variation.</title>
        <authorList>
            <person name="Nielsen H.B."/>
            <person name="Almeida M."/>
            <person name="Juncker A.S."/>
            <person name="Rasmussen S."/>
            <person name="Li J."/>
            <person name="Sunagawa S."/>
            <person name="Plichta D."/>
            <person name="Gautier L."/>
            <person name="Le Chatelier E."/>
            <person name="Peletier E."/>
            <person name="Bonde I."/>
            <person name="Nielsen T."/>
            <person name="Manichanh C."/>
            <person name="Arumugam M."/>
            <person name="Batto J."/>
            <person name="Santos M.B.Q.D."/>
            <person name="Blom N."/>
            <person name="Borruel N."/>
            <person name="Burgdorf K.S."/>
            <person name="Boumezbeur F."/>
            <person name="Casellas F."/>
            <person name="Dore J."/>
            <person name="Guarner F."/>
            <person name="Hansen T."/>
            <person name="Hildebrand F."/>
            <person name="Kaas R.S."/>
            <person name="Kennedy S."/>
            <person name="Kristiansen K."/>
            <person name="Kultima J.R."/>
            <person name="Leonard P."/>
            <person name="Levenez F."/>
            <person name="Lund O."/>
            <person name="Moumen B."/>
            <person name="Le Paslier D."/>
            <person name="Pons N."/>
            <person name="Pedersen O."/>
            <person name="Prifti E."/>
            <person name="Qin J."/>
            <person name="Raes J."/>
            <person name="Tap J."/>
            <person name="Tims S."/>
            <person name="Ussery D.W."/>
            <person name="Yamada T."/>
            <person name="MetaHit consortium"/>
            <person name="Renault P."/>
            <person name="Sicheritz-Ponten T."/>
            <person name="Bork P."/>
            <person name="Wang J."/>
            <person name="Brunak S."/>
            <person name="Ehrlich S.D."/>
        </authorList>
    </citation>
    <scope>NUCLEOTIDE SEQUENCE [LARGE SCALE GENOMIC DNA]</scope>
</reference>
<accession>R6SHW0</accession>
<evidence type="ECO:0000256" key="4">
    <source>
        <dbReference type="ARBA" id="ARBA00023125"/>
    </source>
</evidence>
<dbReference type="GO" id="GO:0003677">
    <property type="term" value="F:DNA binding"/>
    <property type="evidence" value="ECO:0007669"/>
    <property type="project" value="UniProtKB-KW"/>
</dbReference>
<comment type="caution">
    <text evidence="8">The sequence shown here is derived from an EMBL/GenBank/DDBJ whole genome shotgun (WGS) entry which is preliminary data.</text>
</comment>
<evidence type="ECO:0000256" key="2">
    <source>
        <dbReference type="ARBA" id="ARBA00023015"/>
    </source>
</evidence>
<dbReference type="GO" id="GO:0006352">
    <property type="term" value="P:DNA-templated transcription initiation"/>
    <property type="evidence" value="ECO:0007669"/>
    <property type="project" value="InterPro"/>
</dbReference>
<dbReference type="Gene3D" id="1.10.1740.10">
    <property type="match status" value="1"/>
</dbReference>
<sequence length="178" mass="20427">MLSIYLSMVETEEEKDLVTELYNTYKQILFNVSMSILHNTADAEDAVQETFVRIISNLSKIDCANEKRSKAYIFVVARNICYDILRKKHKVVFLDDDRELVDTNAVENTEILTDVLTVQNNIKMLSPLLKNVSTLYFAEEFTVEEISGMLDISAESVYKAISRARNILLQKQGDMKND</sequence>
<dbReference type="InterPro" id="IPR036388">
    <property type="entry name" value="WH-like_DNA-bd_sf"/>
</dbReference>
<keyword evidence="3" id="KW-0731">Sigma factor</keyword>
<dbReference type="InterPro" id="IPR014284">
    <property type="entry name" value="RNA_pol_sigma-70_dom"/>
</dbReference>
<dbReference type="NCBIfam" id="TIGR02937">
    <property type="entry name" value="sigma70-ECF"/>
    <property type="match status" value="1"/>
</dbReference>
<evidence type="ECO:0000313" key="8">
    <source>
        <dbReference type="EMBL" id="CDC46227.1"/>
    </source>
</evidence>
<keyword evidence="4" id="KW-0238">DNA-binding</keyword>
<keyword evidence="2" id="KW-0805">Transcription regulation</keyword>
<evidence type="ECO:0000256" key="5">
    <source>
        <dbReference type="ARBA" id="ARBA00023163"/>
    </source>
</evidence>
<evidence type="ECO:0000259" key="7">
    <source>
        <dbReference type="Pfam" id="PF08281"/>
    </source>
</evidence>